<comment type="pathway">
    <text evidence="3">Pyrimidine metabolism; UMP biosynthesis via de novo pathway; (S)-dihydroorotate from bicarbonate: step 1/3.</text>
</comment>
<dbReference type="HAMAP" id="MF_01209">
    <property type="entry name" value="CPSase_S_chain"/>
    <property type="match status" value="1"/>
</dbReference>
<organism evidence="39 40">
    <name type="scientific">Phaedon cochleariae</name>
    <name type="common">Mustard beetle</name>
    <dbReference type="NCBI Taxonomy" id="80249"/>
    <lineage>
        <taxon>Eukaryota</taxon>
        <taxon>Metazoa</taxon>
        <taxon>Ecdysozoa</taxon>
        <taxon>Arthropoda</taxon>
        <taxon>Hexapoda</taxon>
        <taxon>Insecta</taxon>
        <taxon>Pterygota</taxon>
        <taxon>Neoptera</taxon>
        <taxon>Endopterygota</taxon>
        <taxon>Coleoptera</taxon>
        <taxon>Polyphaga</taxon>
        <taxon>Cucujiformia</taxon>
        <taxon>Chrysomeloidea</taxon>
        <taxon>Chrysomelidae</taxon>
        <taxon>Chrysomelinae</taxon>
        <taxon>Chrysomelini</taxon>
        <taxon>Phaedon</taxon>
    </lineage>
</organism>
<keyword evidence="11" id="KW-0436">Ligase</keyword>
<dbReference type="CDD" id="cd01423">
    <property type="entry name" value="MGS_CPS_I_III"/>
    <property type="match status" value="1"/>
</dbReference>
<dbReference type="PRINTS" id="PR00098">
    <property type="entry name" value="CPSASE"/>
</dbReference>
<dbReference type="Pfam" id="PF02142">
    <property type="entry name" value="MGS"/>
    <property type="match status" value="1"/>
</dbReference>
<evidence type="ECO:0000256" key="19">
    <source>
        <dbReference type="ARBA" id="ARBA00022962"/>
    </source>
</evidence>
<dbReference type="SMART" id="SM01097">
    <property type="entry name" value="CPSase_sm_chain"/>
    <property type="match status" value="1"/>
</dbReference>
<feature type="domain" description="ATP-grasp" evidence="37">
    <location>
        <begin position="1056"/>
        <end position="1247"/>
    </location>
</feature>
<dbReference type="EC" id="6.3.5.5" evidence="6"/>
<evidence type="ECO:0000256" key="32">
    <source>
        <dbReference type="ARBA" id="ARBA00049534"/>
    </source>
</evidence>
<dbReference type="InterPro" id="IPR006132">
    <property type="entry name" value="Asp/Orn_carbamoyltranf_P-bd"/>
</dbReference>
<evidence type="ECO:0000256" key="15">
    <source>
        <dbReference type="ARBA" id="ARBA00022741"/>
    </source>
</evidence>
<comment type="similarity">
    <text evidence="25">In the N-terminal section; belongs to the CarA family.</text>
</comment>
<evidence type="ECO:0000256" key="26">
    <source>
        <dbReference type="ARBA" id="ARBA00043998"/>
    </source>
</evidence>
<feature type="domain" description="ATP-grasp" evidence="37">
    <location>
        <begin position="522"/>
        <end position="714"/>
    </location>
</feature>
<evidence type="ECO:0000256" key="31">
    <source>
        <dbReference type="ARBA" id="ARBA00048859"/>
    </source>
</evidence>
<evidence type="ECO:0000256" key="30">
    <source>
        <dbReference type="ARBA" id="ARBA00048816"/>
    </source>
</evidence>
<dbReference type="SMART" id="SM00851">
    <property type="entry name" value="MGS"/>
    <property type="match status" value="1"/>
</dbReference>
<evidence type="ECO:0000256" key="33">
    <source>
        <dbReference type="ARBA" id="ARBA00070057"/>
    </source>
</evidence>
<evidence type="ECO:0000256" key="5">
    <source>
        <dbReference type="ARBA" id="ARBA00004880"/>
    </source>
</evidence>
<dbReference type="HAMAP" id="MF_00001">
    <property type="entry name" value="Asp_carb_tr"/>
    <property type="match status" value="1"/>
</dbReference>
<dbReference type="FunFam" id="3.40.50.20:FF:000002">
    <property type="entry name" value="Carbamoyl-phosphate synthase large chain"/>
    <property type="match status" value="1"/>
</dbReference>
<dbReference type="InterPro" id="IPR005483">
    <property type="entry name" value="CPSase_dom"/>
</dbReference>
<dbReference type="SUPFAM" id="SSF56059">
    <property type="entry name" value="Glutathione synthetase ATP-binding domain-like"/>
    <property type="match status" value="2"/>
</dbReference>
<dbReference type="PROSITE" id="PS00866">
    <property type="entry name" value="CPSASE_1"/>
    <property type="match status" value="1"/>
</dbReference>
<keyword evidence="17" id="KW-0862">Zinc</keyword>
<dbReference type="FunFam" id="1.10.1030.10:FF:000001">
    <property type="entry name" value="Carbamoyl-phosphate synthase large chain"/>
    <property type="match status" value="1"/>
</dbReference>
<dbReference type="SMART" id="SM01096">
    <property type="entry name" value="CPSase_L_D3"/>
    <property type="match status" value="1"/>
</dbReference>
<dbReference type="InterPro" id="IPR036480">
    <property type="entry name" value="CarbP_synth_ssu_N_sf"/>
</dbReference>
<evidence type="ECO:0000256" key="29">
    <source>
        <dbReference type="ARBA" id="ARBA00048492"/>
    </source>
</evidence>
<comment type="similarity">
    <text evidence="26">In the 2nd section; belongs to the CarB family.</text>
</comment>
<evidence type="ECO:0000256" key="18">
    <source>
        <dbReference type="ARBA" id="ARBA00022840"/>
    </source>
</evidence>
<dbReference type="Gene3D" id="3.40.50.1370">
    <property type="entry name" value="Aspartate/ornithine carbamoyltransferase"/>
    <property type="match status" value="3"/>
</dbReference>
<evidence type="ECO:0000313" key="39">
    <source>
        <dbReference type="EMBL" id="CAG9819451.1"/>
    </source>
</evidence>
<sequence>MGDAEESVPCYLILEDDTILKGYSFGAKKPIDGEIVFQTGMVGYPESLTDPSYHSQILILTYPIIGNYGVPAETIDEHGLPYFFESNQIWASALVVGEHCDFPSHWRNARTLSSWMKEQNIPGIQGVDTRQLTKIIRERGTMLGRIVYSLPLPLGVQIQDPNTANLVAEVSIKKPLTYNSNGNPRICAVDCGLKYNQIRCLVNRGARVDVVPWNHKLDIGEYDGLFLSNGPGNPEMCKETITNIKSVLNSGQVKPIFGICLGHQLLSMSIGCTSYKMRYGNRGHNQPCIHHDTGRCYMTSQNHGFAIDVKSLPQDWKPLFTNANDNTNEGIVHSSLPYFSVQFHPEHNAGPQDLEVLFDVFLNVIKNYTNTHINAKDCLAETLKYQIQKPINFSVPKKILIIGSGGLSIGQAGEFDYSGSQAIKALKEENIQTVLINPNIATVQTSKGLADKVYFLPLVPTYVEQVIRSERPGGVLLTFGGQTGLNCGVELERQGVFEKYGCKILGTPIQAIIDTEDRKIFSERVAEIGEKVAPSMAAHSVQEAIEAAEQLGYPVMARAAFSLGGLGSGFANCQEELKALALQALAHSSQLIIDKSLRGWKEVEYEVVRDAFDNCITVCNMENVDPLGIHTGESIVVAPSQTLSNKEYNMLRTTAIKVIRHFGIVGECNIQYALNPHSEEYYIIEVNARLSRSSALASKATGYPLAYVAAKLALGIPLPEIKNSVTGVTTACFEPSLDYCVVKIPRWDLHKFSRVSTKIGSSMKSVGEVMAIGRKFEEAFQKALRMVDENVEGFDPYLKPVDDEELKEPTDKRMFVLAAALKKGYTIDKLYDLTKIDKWFLQKMNNIINYLTILESFDQNTVTCNSLLQAKQMGFSDKQIASALKSTELAIRKQREDFDITPFVKQIDTVAAEWPATTNYLYITYNASSHDIEFNEEHTMVIGSGVYRIGSSVEFDWCAVGCLRELRRLNRKTIMVNYNPETVSTDYDMSDRLYFEEISFEVVMDIYNIENPCGIILSMGGQLPNNIAIDLHRQQARILGTSPDSIDGAENRFKFSRMLDRIGILQPRWKELTNLKSAIQFCEEAGYPCLVRPSYVLSGAAMNVAHSNQDLETYLNAASDVSKEHPVVITKFLLESKEIDVDAVACDGVILCMAVSEHVENAGVHSGDATLVTPPQDINSETLTKIKHIVKSIAASLEVTGPFNMQLIAKDNDLKVIECNVRVSRSFPFVSKTLDHDFVAMATRVIVGEPVDPVDVLHGCGKVGVKVPQFSFSRLAGADFMLGVEMASTGEVACFGDNRYEAYLKAMMSTGFSIPKNSILLSIGSFKHKMELLPSMRSLRKMGYKLYASLGTADFYNEHGVDVESVQWTFDSIDDITSQGELRPLAEFLSKKQFDLVINLPMRNGGARRVSSFMTHGYRTRRLAIDYSIPLVTDVKCAKLLVEALRLIGKAPPMKTHTDCMSSRRIVKLPGFVDTHVHVREPGAAHKEDYASCTAAALAGGVTLICAMPNTDPAVVDEEAFVLVKRLAKEGARCDYAIYVGASSDNYSTISDFASEAAALKMYLNETFTTLRLKDLDVWAKHLANWPKRAPLCVHAESQTTAAIILLSSLQNRPVHICHVARKEEIMIIKAAKEKGLKVTCEVCPHHLFLSTDDIGRIGVSKSQVRPVLVSPEDQQALWDNMHIIDCFATDHAPHTLEEKLSDKAPPGFPGLETILPLLLDAVNEGRLTLEDVVNKFHRNPKRIFNLPDQPNTYVEVDMDEEWVIPEAMAYSKARWTPFAGKKIKGSVHRVVLRGEVAYVEGQVLVQPGFGQNVRDWDRRTYSITVESSRPSSSLGLERPTSPFHHSNGNIDSDTDGQTNEIFSKLLTADAKVHFAHEPHAHALDSRLSPLPPRVRTESLTMGERRAKADAQGVGDGVHHSTGLHGKHVLGVDMFTKDQLNDIFNLAQSFRVYVGKDRPLDHILKGKIMASVFYEVSTRTSCSFAAAMQRLGGKVIYMDETSSSVKKGETLEDSVAVMAGYADVVVLRHPAPGSVLVVAVTRMDVQQYCKSEVYKCNVPAKSQQHVILLQRYIIKQSRQGHNCKASHHCRKPLINAGDGVGEHPSQALLDIFTIREEIGTVNGLNITLVGDLKNGRTVHSLARLLTLYNVQLRYVSPPSLKMPSHVTEFVRSKGIQQEEYSSMEDVLPDTDVLYMTRIQRERFDSQEEYDRACGHFIVTPKLMTRAKRKMVVLHPLPRVFEISPEFDSDPRAAYFRQAECGMYVRMALLAMVLGKC</sequence>
<dbReference type="Gene3D" id="3.40.50.1380">
    <property type="entry name" value="Methylglyoxal synthase-like domain"/>
    <property type="match status" value="1"/>
</dbReference>
<evidence type="ECO:0000256" key="21">
    <source>
        <dbReference type="ARBA" id="ARBA00023242"/>
    </source>
</evidence>
<dbReference type="GO" id="GO:0004070">
    <property type="term" value="F:aspartate carbamoyltransferase activity"/>
    <property type="evidence" value="ECO:0007669"/>
    <property type="project" value="UniProtKB-EC"/>
</dbReference>
<accession>A0A9N9SH52</accession>
<dbReference type="InterPro" id="IPR024403">
    <property type="entry name" value="DHOase_cat"/>
</dbReference>
<dbReference type="NCBIfam" id="TIGR01368">
    <property type="entry name" value="CPSaseIIsmall"/>
    <property type="match status" value="1"/>
</dbReference>
<evidence type="ECO:0000256" key="36">
    <source>
        <dbReference type="SAM" id="MobiDB-lite"/>
    </source>
</evidence>
<keyword evidence="14" id="KW-0677">Repeat</keyword>
<dbReference type="Pfam" id="PF02729">
    <property type="entry name" value="OTCace_N"/>
    <property type="match status" value="1"/>
</dbReference>
<comment type="catalytic activity">
    <reaction evidence="28">
        <text>hydrogencarbonate + NH4(+) + 2 ATP = carbamoyl phosphate + 2 ADP + phosphate + 2 H(+)</text>
        <dbReference type="Rhea" id="RHEA:18029"/>
        <dbReference type="ChEBI" id="CHEBI:15378"/>
        <dbReference type="ChEBI" id="CHEBI:17544"/>
        <dbReference type="ChEBI" id="CHEBI:28938"/>
        <dbReference type="ChEBI" id="CHEBI:30616"/>
        <dbReference type="ChEBI" id="CHEBI:43474"/>
        <dbReference type="ChEBI" id="CHEBI:58228"/>
        <dbReference type="ChEBI" id="CHEBI:456216"/>
        <dbReference type="EC" id="6.3.4.16"/>
    </reaction>
</comment>
<dbReference type="CDD" id="cd01744">
    <property type="entry name" value="GATase1_CPSase"/>
    <property type="match status" value="1"/>
</dbReference>
<evidence type="ECO:0000256" key="13">
    <source>
        <dbReference type="ARBA" id="ARBA00022723"/>
    </source>
</evidence>
<reference evidence="39" key="1">
    <citation type="submission" date="2022-01" db="EMBL/GenBank/DDBJ databases">
        <authorList>
            <person name="King R."/>
        </authorList>
    </citation>
    <scope>NUCLEOTIDE SEQUENCE</scope>
</reference>
<comment type="catalytic activity">
    <reaction evidence="32">
        <text>L-glutamine + H2O = L-glutamate + NH4(+)</text>
        <dbReference type="Rhea" id="RHEA:15889"/>
        <dbReference type="ChEBI" id="CHEBI:15377"/>
        <dbReference type="ChEBI" id="CHEBI:28938"/>
        <dbReference type="ChEBI" id="CHEBI:29985"/>
        <dbReference type="ChEBI" id="CHEBI:58359"/>
        <dbReference type="EC" id="3.5.1.2"/>
    </reaction>
</comment>
<dbReference type="Pfam" id="PF25596">
    <property type="entry name" value="CPSase_L_D1"/>
    <property type="match status" value="2"/>
</dbReference>
<dbReference type="InterPro" id="IPR006275">
    <property type="entry name" value="CPSase_lsu"/>
</dbReference>
<evidence type="ECO:0000256" key="34">
    <source>
        <dbReference type="ARBA" id="ARBA00077900"/>
    </source>
</evidence>
<dbReference type="CDD" id="cd01316">
    <property type="entry name" value="CAD_DHOase"/>
    <property type="match status" value="1"/>
</dbReference>
<comment type="cofactor">
    <cofactor evidence="1">
        <name>Zn(2+)</name>
        <dbReference type="ChEBI" id="CHEBI:29105"/>
    </cofactor>
</comment>
<dbReference type="Pfam" id="PF02786">
    <property type="entry name" value="CPSase_L_D2"/>
    <property type="match status" value="2"/>
</dbReference>
<keyword evidence="20" id="KW-0665">Pyrimidine biosynthesis</keyword>
<dbReference type="PROSITE" id="PS00097">
    <property type="entry name" value="CARBAMOYLTRANSFERASE"/>
    <property type="match status" value="1"/>
</dbReference>
<dbReference type="PROSITE" id="PS50975">
    <property type="entry name" value="ATP_GRASP"/>
    <property type="match status" value="2"/>
</dbReference>
<dbReference type="SUPFAM" id="SSF51556">
    <property type="entry name" value="Metallo-dependent hydrolases"/>
    <property type="match status" value="1"/>
</dbReference>
<dbReference type="GO" id="GO:0006541">
    <property type="term" value="P:glutamine metabolic process"/>
    <property type="evidence" value="ECO:0007669"/>
    <property type="project" value="InterPro"/>
</dbReference>
<evidence type="ECO:0000259" key="38">
    <source>
        <dbReference type="PROSITE" id="PS51855"/>
    </source>
</evidence>
<evidence type="ECO:0000256" key="3">
    <source>
        <dbReference type="ARBA" id="ARBA00004812"/>
    </source>
</evidence>
<dbReference type="InterPro" id="IPR006130">
    <property type="entry name" value="Asp/Orn_carbamoylTrfase"/>
</dbReference>
<dbReference type="InterPro" id="IPR017926">
    <property type="entry name" value="GATASE"/>
</dbReference>
<keyword evidence="18 35" id="KW-0067">ATP-binding</keyword>
<evidence type="ECO:0000256" key="11">
    <source>
        <dbReference type="ARBA" id="ARBA00022598"/>
    </source>
</evidence>
<dbReference type="GO" id="GO:0046872">
    <property type="term" value="F:metal ion binding"/>
    <property type="evidence" value="ECO:0007669"/>
    <property type="project" value="UniProtKB-KW"/>
</dbReference>
<dbReference type="PRINTS" id="PR00101">
    <property type="entry name" value="ATCASE"/>
</dbReference>
<dbReference type="InterPro" id="IPR016185">
    <property type="entry name" value="PreATP-grasp_dom_sf"/>
</dbReference>
<dbReference type="GO" id="GO:0016597">
    <property type="term" value="F:amino acid binding"/>
    <property type="evidence" value="ECO:0007669"/>
    <property type="project" value="InterPro"/>
</dbReference>
<evidence type="ECO:0000256" key="20">
    <source>
        <dbReference type="ARBA" id="ARBA00022975"/>
    </source>
</evidence>
<comment type="catalytic activity">
    <reaction evidence="29">
        <text>(S)-dihydroorotate + H2O = N-carbamoyl-L-aspartate + H(+)</text>
        <dbReference type="Rhea" id="RHEA:24296"/>
        <dbReference type="ChEBI" id="CHEBI:15377"/>
        <dbReference type="ChEBI" id="CHEBI:15378"/>
        <dbReference type="ChEBI" id="CHEBI:30864"/>
        <dbReference type="ChEBI" id="CHEBI:32814"/>
        <dbReference type="EC" id="3.5.2.3"/>
    </reaction>
</comment>
<dbReference type="PROSITE" id="PS00483">
    <property type="entry name" value="DIHYDROOROTASE_2"/>
    <property type="match status" value="1"/>
</dbReference>
<evidence type="ECO:0000313" key="40">
    <source>
        <dbReference type="Proteomes" id="UP001153737"/>
    </source>
</evidence>
<dbReference type="Gene3D" id="3.30.470.20">
    <property type="entry name" value="ATP-grasp fold, B domain"/>
    <property type="match status" value="2"/>
</dbReference>
<dbReference type="NCBIfam" id="NF009455">
    <property type="entry name" value="PRK12815.1"/>
    <property type="match status" value="1"/>
</dbReference>
<dbReference type="InterPro" id="IPR011761">
    <property type="entry name" value="ATP-grasp"/>
</dbReference>
<dbReference type="Gene3D" id="3.40.50.20">
    <property type="match status" value="2"/>
</dbReference>
<dbReference type="PROSITE" id="PS00867">
    <property type="entry name" value="CPSASE_2"/>
    <property type="match status" value="2"/>
</dbReference>
<dbReference type="FunFam" id="3.30.470.20:FF:000004">
    <property type="entry name" value="Carbamoyl-phosphate synthase (glutamine-hydrolyzing)"/>
    <property type="match status" value="1"/>
</dbReference>
<evidence type="ECO:0000256" key="28">
    <source>
        <dbReference type="ARBA" id="ARBA00047359"/>
    </source>
</evidence>
<dbReference type="SUPFAM" id="SSF52021">
    <property type="entry name" value="Carbamoyl phosphate synthetase, small subunit N-terminal domain"/>
    <property type="match status" value="1"/>
</dbReference>
<dbReference type="InterPro" id="IPR006274">
    <property type="entry name" value="CarbamoylP_synth_ssu"/>
</dbReference>
<dbReference type="NCBIfam" id="TIGR01369">
    <property type="entry name" value="CPSaseII_lrg"/>
    <property type="match status" value="1"/>
</dbReference>
<evidence type="ECO:0000256" key="1">
    <source>
        <dbReference type="ARBA" id="ARBA00001947"/>
    </source>
</evidence>
<dbReference type="InterPro" id="IPR058047">
    <property type="entry name" value="CPSase_preATP-grasp"/>
</dbReference>
<feature type="region of interest" description="Disordered" evidence="36">
    <location>
        <begin position="1830"/>
        <end position="1854"/>
    </location>
</feature>
<evidence type="ECO:0000256" key="35">
    <source>
        <dbReference type="PROSITE-ProRule" id="PRU00409"/>
    </source>
</evidence>
<keyword evidence="13" id="KW-0479">Metal-binding</keyword>
<evidence type="ECO:0000256" key="27">
    <source>
        <dbReference type="ARBA" id="ARBA00044063"/>
    </source>
</evidence>
<dbReference type="InterPro" id="IPR036897">
    <property type="entry name" value="CarbamoylP_synth_lsu_oligo_sf"/>
</dbReference>
<evidence type="ECO:0000256" key="2">
    <source>
        <dbReference type="ARBA" id="ARBA00004123"/>
    </source>
</evidence>
<dbReference type="NCBIfam" id="NF003671">
    <property type="entry name" value="PRK05294.1"/>
    <property type="match status" value="1"/>
</dbReference>
<dbReference type="OrthoDB" id="434at2759"/>
<dbReference type="GO" id="GO:0004359">
    <property type="term" value="F:glutaminase activity"/>
    <property type="evidence" value="ECO:0007669"/>
    <property type="project" value="UniProtKB-EC"/>
</dbReference>
<dbReference type="PANTHER" id="PTHR11405">
    <property type="entry name" value="CARBAMOYLTRANSFERASE FAMILY MEMBER"/>
    <property type="match status" value="1"/>
</dbReference>
<reference evidence="39" key="2">
    <citation type="submission" date="2022-10" db="EMBL/GenBank/DDBJ databases">
        <authorList>
            <consortium name="ENA_rothamsted_submissions"/>
            <consortium name="culmorum"/>
            <person name="King R."/>
        </authorList>
    </citation>
    <scope>NUCLEOTIDE SEQUENCE</scope>
</reference>
<dbReference type="FunFam" id="3.40.50.20:FF:000001">
    <property type="entry name" value="Carbamoyl-phosphate synthase large chain"/>
    <property type="match status" value="1"/>
</dbReference>
<dbReference type="EC" id="3.5.2.3" evidence="7"/>
<dbReference type="Pfam" id="PF02787">
    <property type="entry name" value="CPSase_L_D3"/>
    <property type="match status" value="1"/>
</dbReference>
<dbReference type="FunFam" id="3.30.1490.20:FF:000001">
    <property type="entry name" value="Carbamoyl-phosphate synthase large chain"/>
    <property type="match status" value="1"/>
</dbReference>
<keyword evidence="15 35" id="KW-0547">Nucleotide-binding</keyword>
<dbReference type="InterPro" id="IPR013815">
    <property type="entry name" value="ATP_grasp_subdomain_1"/>
</dbReference>
<dbReference type="InterPro" id="IPR002474">
    <property type="entry name" value="CarbamoylP_synth_ssu_N"/>
</dbReference>
<dbReference type="GO" id="GO:0004151">
    <property type="term" value="F:dihydroorotase activity"/>
    <property type="evidence" value="ECO:0007669"/>
    <property type="project" value="UniProtKB-EC"/>
</dbReference>
<dbReference type="PRINTS" id="PR00099">
    <property type="entry name" value="CPSGATASE"/>
</dbReference>
<comment type="subcellular location">
    <subcellularLocation>
        <location evidence="2">Nucleus</location>
    </subcellularLocation>
</comment>
<dbReference type="InterPro" id="IPR036901">
    <property type="entry name" value="Asp/Orn_carbamoylTrfase_sf"/>
</dbReference>
<evidence type="ECO:0000256" key="6">
    <source>
        <dbReference type="ARBA" id="ARBA00012738"/>
    </source>
</evidence>
<dbReference type="FunFam" id="3.40.50.880:FF:000006">
    <property type="entry name" value="Carbamoyl-phosphate synthase 1, mitochondrial"/>
    <property type="match status" value="1"/>
</dbReference>
<dbReference type="GO" id="GO:0005951">
    <property type="term" value="C:carbamoyl-phosphate synthase complex"/>
    <property type="evidence" value="ECO:0007669"/>
    <property type="project" value="TreeGrafter"/>
</dbReference>
<dbReference type="Gene3D" id="3.50.30.20">
    <property type="entry name" value="Carbamoyl-phosphate synthase small subunit, N-terminal domain"/>
    <property type="match status" value="1"/>
</dbReference>
<dbReference type="EC" id="3.5.1.2" evidence="8"/>
<comment type="catalytic activity">
    <reaction evidence="30">
        <text>hydrogencarbonate + L-glutamine + 2 ATP + H2O = carbamoyl phosphate + L-glutamate + 2 ADP + phosphate + 2 H(+)</text>
        <dbReference type="Rhea" id="RHEA:18633"/>
        <dbReference type="ChEBI" id="CHEBI:15377"/>
        <dbReference type="ChEBI" id="CHEBI:15378"/>
        <dbReference type="ChEBI" id="CHEBI:17544"/>
        <dbReference type="ChEBI" id="CHEBI:29985"/>
        <dbReference type="ChEBI" id="CHEBI:30616"/>
        <dbReference type="ChEBI" id="CHEBI:43474"/>
        <dbReference type="ChEBI" id="CHEBI:58228"/>
        <dbReference type="ChEBI" id="CHEBI:58359"/>
        <dbReference type="ChEBI" id="CHEBI:456216"/>
        <dbReference type="EC" id="6.3.5.5"/>
    </reaction>
</comment>
<evidence type="ECO:0000256" key="25">
    <source>
        <dbReference type="ARBA" id="ARBA00043984"/>
    </source>
</evidence>
<dbReference type="InterPro" id="IPR002195">
    <property type="entry name" value="Dihydroorotase_CS"/>
</dbReference>
<dbReference type="Pfam" id="PF00185">
    <property type="entry name" value="OTCace"/>
    <property type="match status" value="1"/>
</dbReference>
<evidence type="ECO:0000256" key="23">
    <source>
        <dbReference type="ARBA" id="ARBA00043968"/>
    </source>
</evidence>
<dbReference type="Pfam" id="PF00988">
    <property type="entry name" value="CPSase_sm_chain"/>
    <property type="match status" value="1"/>
</dbReference>
<dbReference type="GO" id="GO:0005634">
    <property type="term" value="C:nucleus"/>
    <property type="evidence" value="ECO:0007669"/>
    <property type="project" value="UniProtKB-SubCell"/>
</dbReference>
<dbReference type="FunFam" id="3.40.50.1380:FF:000005">
    <property type="entry name" value="CAD protein-like isoform X1"/>
    <property type="match status" value="1"/>
</dbReference>
<evidence type="ECO:0000256" key="12">
    <source>
        <dbReference type="ARBA" id="ARBA00022679"/>
    </source>
</evidence>
<proteinExistence type="inferred from homology"/>
<dbReference type="InterPro" id="IPR005480">
    <property type="entry name" value="CPSase_lsu_oligo"/>
</dbReference>
<dbReference type="InterPro" id="IPR011059">
    <property type="entry name" value="Metal-dep_hydrolase_composite"/>
</dbReference>
<dbReference type="FunFam" id="3.50.30.20:FF:000002">
    <property type="entry name" value="Carbamoyl-phosphate synthase 1, mitochondrial"/>
    <property type="match status" value="1"/>
</dbReference>
<dbReference type="Pfam" id="PF12890">
    <property type="entry name" value="DHOase"/>
    <property type="match status" value="1"/>
</dbReference>
<evidence type="ECO:0000256" key="16">
    <source>
        <dbReference type="ARBA" id="ARBA00022801"/>
    </source>
</evidence>
<dbReference type="InterPro" id="IPR029062">
    <property type="entry name" value="Class_I_gatase-like"/>
</dbReference>
<protein>
    <recommendedName>
        <fullName evidence="33">Multifunctional protein CAD</fullName>
        <ecNumber evidence="9">2.1.3.2</ecNumber>
        <ecNumber evidence="8">3.5.1.2</ecNumber>
        <ecNumber evidence="7">3.5.2.3</ecNumber>
        <ecNumber evidence="27">6.3.4.16</ecNumber>
        <ecNumber evidence="6">6.3.5.5</ecNumber>
    </recommendedName>
    <alternativeName>
        <fullName evidence="34">Carbamoyl phosphate synthetase 2-aspartate transcarbamylase-dihydroorotase</fullName>
    </alternativeName>
</protein>
<dbReference type="GO" id="GO:0004087">
    <property type="term" value="F:carbamoyl-phosphate synthase (ammonia) activity"/>
    <property type="evidence" value="ECO:0007669"/>
    <property type="project" value="UniProtKB-EC"/>
</dbReference>
<dbReference type="Gene3D" id="3.40.50.880">
    <property type="match status" value="1"/>
</dbReference>
<dbReference type="EC" id="6.3.4.16" evidence="27"/>
<evidence type="ECO:0000256" key="7">
    <source>
        <dbReference type="ARBA" id="ARBA00012860"/>
    </source>
</evidence>
<keyword evidence="12" id="KW-0808">Transferase</keyword>
<dbReference type="EMBL" id="OU896708">
    <property type="protein sequence ID" value="CAG9819451.1"/>
    <property type="molecule type" value="Genomic_DNA"/>
</dbReference>
<dbReference type="FunFam" id="3.30.470.20:FF:000001">
    <property type="entry name" value="Carbamoyl-phosphate synthase large chain"/>
    <property type="match status" value="1"/>
</dbReference>
<dbReference type="InterPro" id="IPR011607">
    <property type="entry name" value="MGS-like_dom"/>
</dbReference>
<keyword evidence="10" id="KW-0021">Allosteric enzyme</keyword>
<evidence type="ECO:0000256" key="24">
    <source>
        <dbReference type="ARBA" id="ARBA00043979"/>
    </source>
</evidence>
<evidence type="ECO:0000259" key="37">
    <source>
        <dbReference type="PROSITE" id="PS50975"/>
    </source>
</evidence>
<dbReference type="SUPFAM" id="SSF53671">
    <property type="entry name" value="Aspartate/ornithine carbamoyltransferase"/>
    <property type="match status" value="2"/>
</dbReference>
<comment type="pathway">
    <text evidence="4">Pyrimidine metabolism; UMP biosynthesis via de novo pathway; (S)-dihydroorotate from bicarbonate: step 2/3.</text>
</comment>
<dbReference type="SUPFAM" id="SSF48108">
    <property type="entry name" value="Carbamoyl phosphate synthetase, large subunit connection domain"/>
    <property type="match status" value="1"/>
</dbReference>
<dbReference type="InterPro" id="IPR036914">
    <property type="entry name" value="MGS-like_dom_sf"/>
</dbReference>
<dbReference type="InterPro" id="IPR032466">
    <property type="entry name" value="Metal_Hydrolase"/>
</dbReference>
<comment type="similarity">
    <text evidence="23">In the 3rd section; belongs to the metallo-dependent hydrolases superfamily. DHOase family. CAD subfamily.</text>
</comment>
<dbReference type="PROSITE" id="PS51273">
    <property type="entry name" value="GATASE_TYPE_1"/>
    <property type="match status" value="1"/>
</dbReference>
<dbReference type="NCBIfam" id="NF009475">
    <property type="entry name" value="PRK12838.1"/>
    <property type="match status" value="1"/>
</dbReference>
<gene>
    <name evidence="39" type="ORF">PHAECO_LOCUS6445</name>
</gene>
<dbReference type="Gene3D" id="3.30.1490.20">
    <property type="entry name" value="ATP-grasp fold, A domain"/>
    <property type="match status" value="1"/>
</dbReference>
<evidence type="ECO:0000256" key="8">
    <source>
        <dbReference type="ARBA" id="ARBA00012918"/>
    </source>
</evidence>
<dbReference type="Proteomes" id="UP001153737">
    <property type="component" value="Chromosome 2"/>
</dbReference>
<evidence type="ECO:0000256" key="14">
    <source>
        <dbReference type="ARBA" id="ARBA00022737"/>
    </source>
</evidence>
<keyword evidence="21" id="KW-0539">Nucleus</keyword>
<dbReference type="GO" id="GO:0004088">
    <property type="term" value="F:carbamoyl-phosphate synthase (glutamine-hydrolyzing) activity"/>
    <property type="evidence" value="ECO:0007669"/>
    <property type="project" value="UniProtKB-EC"/>
</dbReference>
<dbReference type="GO" id="GO:0006207">
    <property type="term" value="P:'de novo' pyrimidine nucleobase biosynthetic process"/>
    <property type="evidence" value="ECO:0007669"/>
    <property type="project" value="InterPro"/>
</dbReference>
<dbReference type="PROSITE" id="PS51855">
    <property type="entry name" value="MGS"/>
    <property type="match status" value="1"/>
</dbReference>
<dbReference type="SUPFAM" id="SSF52317">
    <property type="entry name" value="Class I glutamine amidotransferase-like"/>
    <property type="match status" value="1"/>
</dbReference>
<dbReference type="InterPro" id="IPR002082">
    <property type="entry name" value="Asp_carbamoyltransf"/>
</dbReference>
<dbReference type="GO" id="GO:0006221">
    <property type="term" value="P:pyrimidine nucleotide biosynthetic process"/>
    <property type="evidence" value="ECO:0007669"/>
    <property type="project" value="UniProtKB-KW"/>
</dbReference>
<keyword evidence="16" id="KW-0378">Hydrolase</keyword>
<evidence type="ECO:0000256" key="4">
    <source>
        <dbReference type="ARBA" id="ARBA00004852"/>
    </source>
</evidence>
<dbReference type="GO" id="GO:0005524">
    <property type="term" value="F:ATP binding"/>
    <property type="evidence" value="ECO:0007669"/>
    <property type="project" value="UniProtKB-UniRule"/>
</dbReference>
<dbReference type="PANTHER" id="PTHR11405:SF5">
    <property type="entry name" value="CAD PROTEIN"/>
    <property type="match status" value="1"/>
</dbReference>
<dbReference type="FunFam" id="3.20.20.140:FF:000015">
    <property type="entry name" value="CAD protein isoform X2"/>
    <property type="match status" value="1"/>
</dbReference>
<dbReference type="InterPro" id="IPR006131">
    <property type="entry name" value="Asp_carbamoyltransf_Asp/Orn-bd"/>
</dbReference>
<feature type="compositionally biased region" description="Polar residues" evidence="36">
    <location>
        <begin position="1844"/>
        <end position="1854"/>
    </location>
</feature>
<comment type="pathway">
    <text evidence="5">Pyrimidine metabolism; UMP biosynthesis via de novo pathway; (S)-dihydroorotate from bicarbonate: step 3/3.</text>
</comment>
<evidence type="ECO:0000256" key="17">
    <source>
        <dbReference type="ARBA" id="ARBA00022833"/>
    </source>
</evidence>
<dbReference type="InterPro" id="IPR005479">
    <property type="entry name" value="CPAse_ATP-bd"/>
</dbReference>
<evidence type="ECO:0000256" key="10">
    <source>
        <dbReference type="ARBA" id="ARBA00022533"/>
    </source>
</evidence>
<dbReference type="Gene3D" id="3.20.20.140">
    <property type="entry name" value="Metal-dependent hydrolases"/>
    <property type="match status" value="1"/>
</dbReference>
<dbReference type="GO" id="GO:0006526">
    <property type="term" value="P:L-arginine biosynthetic process"/>
    <property type="evidence" value="ECO:0007669"/>
    <property type="project" value="TreeGrafter"/>
</dbReference>
<keyword evidence="40" id="KW-1185">Reference proteome</keyword>
<dbReference type="SUPFAM" id="SSF52335">
    <property type="entry name" value="Methylglyoxal synthase-like"/>
    <property type="match status" value="1"/>
</dbReference>
<name>A0A9N9SH52_PHACE</name>
<evidence type="ECO:0000256" key="22">
    <source>
        <dbReference type="ARBA" id="ARBA00023268"/>
    </source>
</evidence>
<dbReference type="SUPFAM" id="SSF52440">
    <property type="entry name" value="PreATP-grasp domain"/>
    <property type="match status" value="2"/>
</dbReference>
<dbReference type="FunFam" id="3.40.50.1370:FF:000002">
    <property type="entry name" value="Aspartate carbamoyltransferase 2"/>
    <property type="match status" value="1"/>
</dbReference>
<dbReference type="PRINTS" id="PR00100">
    <property type="entry name" value="AOTCASE"/>
</dbReference>
<comment type="similarity">
    <text evidence="24">In the C-terminal section; belongs to the aspartate/ornithine carbamoyltransferase superfamily. ATCase family.</text>
</comment>
<comment type="catalytic activity">
    <reaction evidence="31">
        <text>carbamoyl phosphate + L-aspartate = N-carbamoyl-L-aspartate + phosphate + H(+)</text>
        <dbReference type="Rhea" id="RHEA:20013"/>
        <dbReference type="ChEBI" id="CHEBI:15378"/>
        <dbReference type="ChEBI" id="CHEBI:29991"/>
        <dbReference type="ChEBI" id="CHEBI:32814"/>
        <dbReference type="ChEBI" id="CHEBI:43474"/>
        <dbReference type="ChEBI" id="CHEBI:58228"/>
        <dbReference type="EC" id="2.1.3.2"/>
    </reaction>
</comment>
<dbReference type="Gene3D" id="1.10.1030.10">
    <property type="entry name" value="Carbamoyl-phosphate synthetase, large subunit oligomerisation domain"/>
    <property type="match status" value="1"/>
</dbReference>
<evidence type="ECO:0000256" key="9">
    <source>
        <dbReference type="ARBA" id="ARBA00013008"/>
    </source>
</evidence>
<dbReference type="SUPFAM" id="SSF51338">
    <property type="entry name" value="Composite domain of metallo-dependent hydrolases"/>
    <property type="match status" value="1"/>
</dbReference>
<dbReference type="Pfam" id="PF00117">
    <property type="entry name" value="GATase"/>
    <property type="match status" value="1"/>
</dbReference>
<keyword evidence="22" id="KW-0511">Multifunctional enzyme</keyword>
<dbReference type="InterPro" id="IPR035686">
    <property type="entry name" value="CPSase_GATase1"/>
</dbReference>
<keyword evidence="19" id="KW-0315">Glutamine amidotransferase</keyword>
<dbReference type="EC" id="2.1.3.2" evidence="9"/>
<feature type="domain" description="MGS-like" evidence="38">
    <location>
        <begin position="1312"/>
        <end position="1467"/>
    </location>
</feature>